<dbReference type="InterPro" id="IPR000477">
    <property type="entry name" value="RT_dom"/>
</dbReference>
<proteinExistence type="predicted"/>
<reference evidence="2 3" key="1">
    <citation type="submission" date="2023-11" db="EMBL/GenBank/DDBJ databases">
        <authorList>
            <person name="Hedman E."/>
            <person name="Englund M."/>
            <person name="Stromberg M."/>
            <person name="Nyberg Akerstrom W."/>
            <person name="Nylinder S."/>
            <person name="Jareborg N."/>
            <person name="Kallberg Y."/>
            <person name="Kronander E."/>
        </authorList>
    </citation>
    <scope>NUCLEOTIDE SEQUENCE [LARGE SCALE GENOMIC DNA]</scope>
</reference>
<dbReference type="Pfam" id="PF00078">
    <property type="entry name" value="RVT_1"/>
    <property type="match status" value="1"/>
</dbReference>
<organism evidence="2 3">
    <name type="scientific">Parnassius mnemosyne</name>
    <name type="common">clouded apollo</name>
    <dbReference type="NCBI Taxonomy" id="213953"/>
    <lineage>
        <taxon>Eukaryota</taxon>
        <taxon>Metazoa</taxon>
        <taxon>Ecdysozoa</taxon>
        <taxon>Arthropoda</taxon>
        <taxon>Hexapoda</taxon>
        <taxon>Insecta</taxon>
        <taxon>Pterygota</taxon>
        <taxon>Neoptera</taxon>
        <taxon>Endopterygota</taxon>
        <taxon>Lepidoptera</taxon>
        <taxon>Glossata</taxon>
        <taxon>Ditrysia</taxon>
        <taxon>Papilionoidea</taxon>
        <taxon>Papilionidae</taxon>
        <taxon>Parnassiinae</taxon>
        <taxon>Parnassini</taxon>
        <taxon>Parnassius</taxon>
        <taxon>Driopa</taxon>
    </lineage>
</organism>
<dbReference type="PANTHER" id="PTHR33332">
    <property type="entry name" value="REVERSE TRANSCRIPTASE DOMAIN-CONTAINING PROTEIN"/>
    <property type="match status" value="1"/>
</dbReference>
<dbReference type="AlphaFoldDB" id="A0AAV1L891"/>
<dbReference type="EMBL" id="CAVLGL010000087">
    <property type="protein sequence ID" value="CAK1591486.1"/>
    <property type="molecule type" value="Genomic_DNA"/>
</dbReference>
<feature type="domain" description="Reverse transcriptase" evidence="1">
    <location>
        <begin position="1"/>
        <end position="114"/>
    </location>
</feature>
<comment type="caution">
    <text evidence="2">The sequence shown here is derived from an EMBL/GenBank/DDBJ whole genome shotgun (WGS) entry which is preliminary data.</text>
</comment>
<gene>
    <name evidence="2" type="ORF">PARMNEM_LOCUS11715</name>
</gene>
<sequence length="127" mass="14248">MGVPQGSILGPFLFLVYINDLPSLVEDNHDIVLFADDTSLIFKLKRQSFKCDEVNNAISKLVHWFNVKNLHLNGNKTKCIKFTTTNVKKLSTNVFLNGEELSPVESTVFLGITLDAKLQWGLHISSI</sequence>
<keyword evidence="3" id="KW-1185">Reference proteome</keyword>
<accession>A0AAV1L891</accession>
<name>A0AAV1L891_9NEOP</name>
<evidence type="ECO:0000313" key="3">
    <source>
        <dbReference type="Proteomes" id="UP001314205"/>
    </source>
</evidence>
<evidence type="ECO:0000313" key="2">
    <source>
        <dbReference type="EMBL" id="CAK1591486.1"/>
    </source>
</evidence>
<protein>
    <recommendedName>
        <fullName evidence="1">Reverse transcriptase domain-containing protein</fullName>
    </recommendedName>
</protein>
<dbReference type="PROSITE" id="PS50878">
    <property type="entry name" value="RT_POL"/>
    <property type="match status" value="1"/>
</dbReference>
<dbReference type="Proteomes" id="UP001314205">
    <property type="component" value="Unassembled WGS sequence"/>
</dbReference>
<evidence type="ECO:0000259" key="1">
    <source>
        <dbReference type="PROSITE" id="PS50878"/>
    </source>
</evidence>